<evidence type="ECO:0000313" key="4">
    <source>
        <dbReference type="Proteomes" id="UP000281741"/>
    </source>
</evidence>
<evidence type="ECO:0000313" key="2">
    <source>
        <dbReference type="EMBL" id="AZA97355.1"/>
    </source>
</evidence>
<evidence type="ECO:0000313" key="1">
    <source>
        <dbReference type="EMBL" id="AZA88811.1"/>
    </source>
</evidence>
<dbReference type="Proteomes" id="UP000274073">
    <property type="component" value="Chromosome"/>
</dbReference>
<evidence type="ECO:0000313" key="3">
    <source>
        <dbReference type="Proteomes" id="UP000274073"/>
    </source>
</evidence>
<sequence length="227" mass="27230">MNNDLKEILQIVREQQMFNRKSRLIFKTNCKLSQRILWEGLINNINDNLNNIKLQIEYVKENTIIVDRFNHFLFWNQNKIFLSTLKRSYQKLEELGDEILPEDERSVWKTEVCTIYDELLYIMVSLLNICKIELDFIKTHTPHNLKKVMQNVIEDIPKITALREKPHPYNSSYLNALEKYKTDFGEKRSFRDVLLKVFTMDTRKSPSEFVMLGRWIDGKNKKYINSM</sequence>
<reference evidence="3 4" key="1">
    <citation type="submission" date="2018-11" db="EMBL/GenBank/DDBJ databases">
        <title>Proposal to divide the Flavobacteriaceae and reorganize its genera based on Amino Acid Identity values calculated from whole genome sequences.</title>
        <authorList>
            <person name="Nicholson A.C."/>
            <person name="Gulvik C.A."/>
            <person name="Whitney A.M."/>
            <person name="Humrighouse B.W."/>
            <person name="Bell M."/>
            <person name="Holmes B."/>
            <person name="Steigerwalt A.G."/>
            <person name="Villarma A."/>
            <person name="Sheth M."/>
            <person name="Batra D."/>
            <person name="Pryor J."/>
            <person name="Bernardet J.-F."/>
            <person name="Hugo C."/>
            <person name="Kampfer P."/>
            <person name="Newman J."/>
            <person name="McQuiston J.R."/>
        </authorList>
    </citation>
    <scope>NUCLEOTIDE SEQUENCE [LARGE SCALE GENOMIC DNA]</scope>
    <source>
        <strain evidence="1 3">G0207</strain>
        <strain evidence="2 4">H5143</strain>
    </source>
</reference>
<dbReference type="Proteomes" id="UP000281741">
    <property type="component" value="Chromosome"/>
</dbReference>
<protein>
    <submittedName>
        <fullName evidence="1">Uncharacterized protein</fullName>
    </submittedName>
</protein>
<dbReference type="EMBL" id="CP033912">
    <property type="protein sequence ID" value="AZA97355.1"/>
    <property type="molecule type" value="Genomic_DNA"/>
</dbReference>
<keyword evidence="4" id="KW-1185">Reference proteome</keyword>
<accession>A0AAD0YCI3</accession>
<name>A0AAD0YCI3_9FLAO</name>
<gene>
    <name evidence="1" type="ORF">EG349_19545</name>
    <name evidence="2" type="ORF">EG353_18265</name>
</gene>
<proteinExistence type="predicted"/>
<organism evidence="1 3">
    <name type="scientific">Chryseobacterium shandongense</name>
    <dbReference type="NCBI Taxonomy" id="1493872"/>
    <lineage>
        <taxon>Bacteria</taxon>
        <taxon>Pseudomonadati</taxon>
        <taxon>Bacteroidota</taxon>
        <taxon>Flavobacteriia</taxon>
        <taxon>Flavobacteriales</taxon>
        <taxon>Weeksellaceae</taxon>
        <taxon>Chryseobacterium group</taxon>
        <taxon>Chryseobacterium</taxon>
    </lineage>
</organism>
<dbReference type="AlphaFoldDB" id="A0AAD0YCI3"/>
<dbReference type="EMBL" id="CP033915">
    <property type="protein sequence ID" value="AZA88811.1"/>
    <property type="molecule type" value="Genomic_DNA"/>
</dbReference>